<protein>
    <submittedName>
        <fullName evidence="2">GNAT family N-acetyltransferase</fullName>
    </submittedName>
</protein>
<dbReference type="Gene3D" id="3.40.630.30">
    <property type="match status" value="1"/>
</dbReference>
<dbReference type="PANTHER" id="PTHR43072">
    <property type="entry name" value="N-ACETYLTRANSFERASE"/>
    <property type="match status" value="1"/>
</dbReference>
<dbReference type="EMBL" id="JAYFSI010000003">
    <property type="protein sequence ID" value="MEA5361089.1"/>
    <property type="molecule type" value="Genomic_DNA"/>
</dbReference>
<dbReference type="SUPFAM" id="SSF55729">
    <property type="entry name" value="Acyl-CoA N-acyltransferases (Nat)"/>
    <property type="match status" value="1"/>
</dbReference>
<gene>
    <name evidence="2" type="ORF">VA596_16210</name>
</gene>
<evidence type="ECO:0000259" key="1">
    <source>
        <dbReference type="PROSITE" id="PS51186"/>
    </source>
</evidence>
<evidence type="ECO:0000313" key="3">
    <source>
        <dbReference type="Proteomes" id="UP001304298"/>
    </source>
</evidence>
<evidence type="ECO:0000313" key="2">
    <source>
        <dbReference type="EMBL" id="MEA5361089.1"/>
    </source>
</evidence>
<dbReference type="RefSeq" id="WP_323327878.1">
    <property type="nucleotide sequence ID" value="NZ_JAYFSI010000003.1"/>
</dbReference>
<dbReference type="Pfam" id="PF00583">
    <property type="entry name" value="Acetyltransf_1"/>
    <property type="match status" value="1"/>
</dbReference>
<name>A0ABU5R618_9PSEU</name>
<dbReference type="InterPro" id="IPR016181">
    <property type="entry name" value="Acyl_CoA_acyltransferase"/>
</dbReference>
<keyword evidence="3" id="KW-1185">Reference proteome</keyword>
<accession>A0ABU5R618</accession>
<feature type="domain" description="N-acetyltransferase" evidence="1">
    <location>
        <begin position="1"/>
        <end position="151"/>
    </location>
</feature>
<dbReference type="PROSITE" id="PS51186">
    <property type="entry name" value="GNAT"/>
    <property type="match status" value="1"/>
</dbReference>
<organism evidence="2 3">
    <name type="scientific">Amycolatopsis heterodermiae</name>
    <dbReference type="NCBI Taxonomy" id="3110235"/>
    <lineage>
        <taxon>Bacteria</taxon>
        <taxon>Bacillati</taxon>
        <taxon>Actinomycetota</taxon>
        <taxon>Actinomycetes</taxon>
        <taxon>Pseudonocardiales</taxon>
        <taxon>Pseudonocardiaceae</taxon>
        <taxon>Amycolatopsis</taxon>
    </lineage>
</organism>
<proteinExistence type="predicted"/>
<dbReference type="PANTHER" id="PTHR43072:SF60">
    <property type="entry name" value="L-2,4-DIAMINOBUTYRIC ACID ACETYLTRANSFERASE"/>
    <property type="match status" value="1"/>
</dbReference>
<dbReference type="Proteomes" id="UP001304298">
    <property type="component" value="Unassembled WGS sequence"/>
</dbReference>
<comment type="caution">
    <text evidence="2">The sequence shown here is derived from an EMBL/GenBank/DDBJ whole genome shotgun (WGS) entry which is preliminary data.</text>
</comment>
<dbReference type="CDD" id="cd04301">
    <property type="entry name" value="NAT_SF"/>
    <property type="match status" value="1"/>
</dbReference>
<reference evidence="2 3" key="1">
    <citation type="submission" date="2023-12" db="EMBL/GenBank/DDBJ databases">
        <title>Amycolatopsis sp. V23-08.</title>
        <authorList>
            <person name="Somphong A."/>
        </authorList>
    </citation>
    <scope>NUCLEOTIDE SEQUENCE [LARGE SCALE GENOMIC DNA]</scope>
    <source>
        <strain evidence="2 3">V23-08</strain>
    </source>
</reference>
<sequence>MTVSVCTAEEVPQFVASVAGLFAEDGGRRDPFMDTGWPDREGEAYYADLVKDPACLCLLAPGGGGHLVGRLRPPNPLRPGAVTAALESLRVDAGHRRAGIGGELVAAFFAWAKENGANEMRVTAFAANEGALEFYRAQGFEPFEVSLRRSA</sequence>
<dbReference type="InterPro" id="IPR000182">
    <property type="entry name" value="GNAT_dom"/>
</dbReference>